<proteinExistence type="predicted"/>
<sequence length="145" mass="16452">MIIFDLCCKQEHPFEGWFQSQDNYDKQLERGLISCPHCGSSEIRRVPSAVHLTKPANPPAPIEQLPAISAAQPGMLAAYQQLMSAIVRNCEDVGKDFAQEARKIYYMETPLRSIRGEASVEEYESLREEGIEVMRLPILKKEDLN</sequence>
<gene>
    <name evidence="1" type="ORF">IPJ48_05810</name>
</gene>
<dbReference type="EMBL" id="JADJNC010000008">
    <property type="protein sequence ID" value="MBK7422635.1"/>
    <property type="molecule type" value="Genomic_DNA"/>
</dbReference>
<dbReference type="Proteomes" id="UP000886602">
    <property type="component" value="Unassembled WGS sequence"/>
</dbReference>
<reference evidence="1" key="1">
    <citation type="submission" date="2020-10" db="EMBL/GenBank/DDBJ databases">
        <title>Connecting structure to function with the recovery of over 1000 high-quality activated sludge metagenome-assembled genomes encoding full-length rRNA genes using long-read sequencing.</title>
        <authorList>
            <person name="Singleton C.M."/>
            <person name="Petriglieri F."/>
            <person name="Kristensen J.M."/>
            <person name="Kirkegaard R.H."/>
            <person name="Michaelsen T.Y."/>
            <person name="Andersen M.H."/>
            <person name="Karst S.M."/>
            <person name="Dueholm M.S."/>
            <person name="Nielsen P.H."/>
            <person name="Albertsen M."/>
        </authorList>
    </citation>
    <scope>NUCLEOTIDE SEQUENCE</scope>
    <source>
        <strain evidence="1">EsbW_18-Q3-R4-48_MAXAC.044</strain>
    </source>
</reference>
<dbReference type="Pfam" id="PF06676">
    <property type="entry name" value="DUF1178"/>
    <property type="match status" value="1"/>
</dbReference>
<accession>A0A9D7F5U3</accession>
<dbReference type="PIRSF" id="PIRSF032131">
    <property type="entry name" value="UCP032131"/>
    <property type="match status" value="1"/>
</dbReference>
<dbReference type="AlphaFoldDB" id="A0A9D7F5U3"/>
<dbReference type="InterPro" id="IPR009562">
    <property type="entry name" value="DUF1178"/>
</dbReference>
<organism evidence="1 2">
    <name type="scientific">Candidatus Propionivibrio dominans</name>
    <dbReference type="NCBI Taxonomy" id="2954373"/>
    <lineage>
        <taxon>Bacteria</taxon>
        <taxon>Pseudomonadati</taxon>
        <taxon>Pseudomonadota</taxon>
        <taxon>Betaproteobacteria</taxon>
        <taxon>Rhodocyclales</taxon>
        <taxon>Rhodocyclaceae</taxon>
        <taxon>Propionivibrio</taxon>
    </lineage>
</organism>
<protein>
    <submittedName>
        <fullName evidence="1">DUF1178 family protein</fullName>
    </submittedName>
</protein>
<evidence type="ECO:0000313" key="2">
    <source>
        <dbReference type="Proteomes" id="UP000886602"/>
    </source>
</evidence>
<evidence type="ECO:0000313" key="1">
    <source>
        <dbReference type="EMBL" id="MBK7422635.1"/>
    </source>
</evidence>
<comment type="caution">
    <text evidence="1">The sequence shown here is derived from an EMBL/GenBank/DDBJ whole genome shotgun (WGS) entry which is preliminary data.</text>
</comment>
<name>A0A9D7F5U3_9RHOO</name>